<gene>
    <name evidence="2" type="ORF">AQ619_14960</name>
</gene>
<accession>A0A0P0P253</accession>
<evidence type="ECO:0000313" key="3">
    <source>
        <dbReference type="Proteomes" id="UP000056905"/>
    </source>
</evidence>
<dbReference type="AlphaFoldDB" id="A0A0P0P253"/>
<dbReference type="Proteomes" id="UP000056905">
    <property type="component" value="Chromosome"/>
</dbReference>
<keyword evidence="1" id="KW-0472">Membrane</keyword>
<evidence type="ECO:0000256" key="1">
    <source>
        <dbReference type="SAM" id="Phobius"/>
    </source>
</evidence>
<protein>
    <submittedName>
        <fullName evidence="2">Uncharacterized protein</fullName>
    </submittedName>
</protein>
<keyword evidence="1" id="KW-0812">Transmembrane</keyword>
<dbReference type="OrthoDB" id="7193018at2"/>
<name>A0A0P0P253_9CAUL</name>
<proteinExistence type="predicted"/>
<feature type="transmembrane region" description="Helical" evidence="1">
    <location>
        <begin position="112"/>
        <end position="133"/>
    </location>
</feature>
<dbReference type="EMBL" id="CP013002">
    <property type="protein sequence ID" value="ALL14543.1"/>
    <property type="molecule type" value="Genomic_DNA"/>
</dbReference>
<organism evidence="2 3">
    <name type="scientific">Caulobacter henricii</name>
    <dbReference type="NCBI Taxonomy" id="69395"/>
    <lineage>
        <taxon>Bacteria</taxon>
        <taxon>Pseudomonadati</taxon>
        <taxon>Pseudomonadota</taxon>
        <taxon>Alphaproteobacteria</taxon>
        <taxon>Caulobacterales</taxon>
        <taxon>Caulobacteraceae</taxon>
        <taxon>Caulobacter</taxon>
    </lineage>
</organism>
<feature type="transmembrane region" description="Helical" evidence="1">
    <location>
        <begin position="6"/>
        <end position="24"/>
    </location>
</feature>
<reference evidence="2 3" key="1">
    <citation type="submission" date="2015-10" db="EMBL/GenBank/DDBJ databases">
        <title>Conservation of the essential genome among Caulobacter and Brevundimonas species.</title>
        <authorList>
            <person name="Scott D."/>
            <person name="Ely B."/>
        </authorList>
    </citation>
    <scope>NUCLEOTIDE SEQUENCE [LARGE SCALE GENOMIC DNA]</scope>
    <source>
        <strain evidence="2 3">CB4</strain>
    </source>
</reference>
<feature type="transmembrane region" description="Helical" evidence="1">
    <location>
        <begin position="31"/>
        <end position="50"/>
    </location>
</feature>
<dbReference type="STRING" id="69395.AQ619_14960"/>
<sequence>MYSSWFPLVGWAVTLGVIALAWWKGGSPERLAALALLGAALVALIVNLSAPVSIRPILLLADEGALGLIFLLLALRHASAWLGVAMIFQGVQFSLHAYYFVGDIPHDRTYAIVNNLDTLGVLICILVGTLLAWRKRSSLAK</sequence>
<keyword evidence="3" id="KW-1185">Reference proteome</keyword>
<dbReference type="KEGG" id="chq:AQ619_14960"/>
<evidence type="ECO:0000313" key="2">
    <source>
        <dbReference type="EMBL" id="ALL14543.1"/>
    </source>
</evidence>
<dbReference type="RefSeq" id="WP_062149361.1">
    <property type="nucleotide sequence ID" value="NZ_CP013002.1"/>
</dbReference>
<keyword evidence="1" id="KW-1133">Transmembrane helix</keyword>